<dbReference type="GO" id="GO:0005737">
    <property type="term" value="C:cytoplasm"/>
    <property type="evidence" value="ECO:0007669"/>
    <property type="project" value="TreeGrafter"/>
</dbReference>
<dbReference type="GO" id="GO:0046316">
    <property type="term" value="F:gluconokinase activity"/>
    <property type="evidence" value="ECO:0007669"/>
    <property type="project" value="UniProtKB-EC"/>
</dbReference>
<gene>
    <name evidence="11" type="primary">gntK</name>
    <name evidence="11" type="ORF">CPELA_10745</name>
</gene>
<dbReference type="Pfam" id="PF01202">
    <property type="entry name" value="SKI"/>
    <property type="match status" value="1"/>
</dbReference>
<evidence type="ECO:0000256" key="6">
    <source>
        <dbReference type="ARBA" id="ARBA00022777"/>
    </source>
</evidence>
<dbReference type="AlphaFoldDB" id="A0A410WBQ6"/>
<dbReference type="SUPFAM" id="SSF52540">
    <property type="entry name" value="P-loop containing nucleoside triphosphate hydrolases"/>
    <property type="match status" value="1"/>
</dbReference>
<keyword evidence="7 10" id="KW-0067">ATP-binding</keyword>
<dbReference type="CDD" id="cd02021">
    <property type="entry name" value="GntK"/>
    <property type="match status" value="1"/>
</dbReference>
<comment type="catalytic activity">
    <reaction evidence="9 10">
        <text>D-gluconate + ATP = 6-phospho-D-gluconate + ADP + H(+)</text>
        <dbReference type="Rhea" id="RHEA:19433"/>
        <dbReference type="ChEBI" id="CHEBI:15378"/>
        <dbReference type="ChEBI" id="CHEBI:18391"/>
        <dbReference type="ChEBI" id="CHEBI:30616"/>
        <dbReference type="ChEBI" id="CHEBI:58759"/>
        <dbReference type="ChEBI" id="CHEBI:456216"/>
        <dbReference type="EC" id="2.7.1.12"/>
    </reaction>
</comment>
<sequence>MHSLDATTLESEYFSTSRELGVHIILMGVSGSGKTTVGTLLAQRLNMTYRDGDDLHPQANVEKMAAGIPLNDEDRWPWLQRVGDWLAEHNGIMACSALKRSYRDYIREYAPTAVFVHVHGSRELLASRMAARKGHFMPVSLLDSQLATLEPLEDDEPGAVFSIEPTPEEIVEAIVEWLEAKA</sequence>
<dbReference type="NCBIfam" id="TIGR01313">
    <property type="entry name" value="therm_gnt_kin"/>
    <property type="match status" value="1"/>
</dbReference>
<dbReference type="InterPro" id="IPR031322">
    <property type="entry name" value="Shikimate/glucono_kinase"/>
</dbReference>
<dbReference type="Proteomes" id="UP000288929">
    <property type="component" value="Chromosome"/>
</dbReference>
<reference evidence="11 12" key="1">
    <citation type="submission" date="2019-01" db="EMBL/GenBank/DDBJ databases">
        <authorList>
            <person name="Ruckert C."/>
            <person name="Busche T."/>
            <person name="Kalinowski J."/>
        </authorList>
    </citation>
    <scope>NUCLEOTIDE SEQUENCE [LARGE SCALE GENOMIC DNA]</scope>
    <source>
        <strain evidence="11 12">136/3</strain>
    </source>
</reference>
<dbReference type="InterPro" id="IPR027417">
    <property type="entry name" value="P-loop_NTPase"/>
</dbReference>
<protein>
    <recommendedName>
        <fullName evidence="3 10">Gluconokinase</fullName>
        <ecNumber evidence="3 10">2.7.1.12</ecNumber>
    </recommendedName>
</protein>
<keyword evidence="4 10" id="KW-0808">Transferase</keyword>
<keyword evidence="6 10" id="KW-0418">Kinase</keyword>
<evidence type="ECO:0000256" key="5">
    <source>
        <dbReference type="ARBA" id="ARBA00022741"/>
    </source>
</evidence>
<comment type="pathway">
    <text evidence="1">Carbohydrate acid metabolism.</text>
</comment>
<evidence type="ECO:0000256" key="4">
    <source>
        <dbReference type="ARBA" id="ARBA00022679"/>
    </source>
</evidence>
<dbReference type="GO" id="GO:0019521">
    <property type="term" value="P:D-gluconate metabolic process"/>
    <property type="evidence" value="ECO:0007669"/>
    <property type="project" value="UniProtKB-KW"/>
</dbReference>
<accession>A0A410WBQ6</accession>
<keyword evidence="12" id="KW-1185">Reference proteome</keyword>
<evidence type="ECO:0000313" key="11">
    <source>
        <dbReference type="EMBL" id="QAU53391.1"/>
    </source>
</evidence>
<dbReference type="Gene3D" id="3.40.50.300">
    <property type="entry name" value="P-loop containing nucleotide triphosphate hydrolases"/>
    <property type="match status" value="1"/>
</dbReference>
<dbReference type="InterPro" id="IPR006001">
    <property type="entry name" value="Therm_gnt_kin"/>
</dbReference>
<evidence type="ECO:0000256" key="10">
    <source>
        <dbReference type="RuleBase" id="RU363066"/>
    </source>
</evidence>
<dbReference type="PANTHER" id="PTHR43442:SF3">
    <property type="entry name" value="GLUCONOKINASE-RELATED"/>
    <property type="match status" value="1"/>
</dbReference>
<organism evidence="11 12">
    <name type="scientific">Corynebacterium pelargi</name>
    <dbReference type="NCBI Taxonomy" id="1471400"/>
    <lineage>
        <taxon>Bacteria</taxon>
        <taxon>Bacillati</taxon>
        <taxon>Actinomycetota</taxon>
        <taxon>Actinomycetes</taxon>
        <taxon>Mycobacteriales</taxon>
        <taxon>Corynebacteriaceae</taxon>
        <taxon>Corynebacterium</taxon>
    </lineage>
</organism>
<dbReference type="FunFam" id="3.40.50.300:FF:000522">
    <property type="entry name" value="Gluconokinase"/>
    <property type="match status" value="1"/>
</dbReference>
<dbReference type="PANTHER" id="PTHR43442">
    <property type="entry name" value="GLUCONOKINASE-RELATED"/>
    <property type="match status" value="1"/>
</dbReference>
<keyword evidence="8" id="KW-0311">Gluconate utilization</keyword>
<evidence type="ECO:0000256" key="2">
    <source>
        <dbReference type="ARBA" id="ARBA00008420"/>
    </source>
</evidence>
<evidence type="ECO:0000256" key="3">
    <source>
        <dbReference type="ARBA" id="ARBA00012054"/>
    </source>
</evidence>
<evidence type="ECO:0000256" key="1">
    <source>
        <dbReference type="ARBA" id="ARBA00004761"/>
    </source>
</evidence>
<dbReference type="EC" id="2.7.1.12" evidence="3 10"/>
<proteinExistence type="inferred from homology"/>
<evidence type="ECO:0000256" key="8">
    <source>
        <dbReference type="ARBA" id="ARBA00023064"/>
    </source>
</evidence>
<dbReference type="GO" id="GO:0005524">
    <property type="term" value="F:ATP binding"/>
    <property type="evidence" value="ECO:0007669"/>
    <property type="project" value="UniProtKB-KW"/>
</dbReference>
<dbReference type="KEGG" id="cpeg:CPELA_10745"/>
<name>A0A410WBQ6_9CORY</name>
<keyword evidence="5 10" id="KW-0547">Nucleotide-binding</keyword>
<comment type="similarity">
    <text evidence="2 10">Belongs to the gluconokinase GntK/GntV family.</text>
</comment>
<evidence type="ECO:0000313" key="12">
    <source>
        <dbReference type="Proteomes" id="UP000288929"/>
    </source>
</evidence>
<dbReference type="EMBL" id="CP035299">
    <property type="protein sequence ID" value="QAU53391.1"/>
    <property type="molecule type" value="Genomic_DNA"/>
</dbReference>
<evidence type="ECO:0000256" key="7">
    <source>
        <dbReference type="ARBA" id="ARBA00022840"/>
    </source>
</evidence>
<evidence type="ECO:0000256" key="9">
    <source>
        <dbReference type="ARBA" id="ARBA00048090"/>
    </source>
</evidence>